<dbReference type="EMBL" id="FUZT01000001">
    <property type="protein sequence ID" value="SKC40803.1"/>
    <property type="molecule type" value="Genomic_DNA"/>
</dbReference>
<keyword evidence="2" id="KW-0378">Hydrolase</keyword>
<dbReference type="GO" id="GO:0005524">
    <property type="term" value="F:ATP binding"/>
    <property type="evidence" value="ECO:0007669"/>
    <property type="project" value="UniProtKB-KW"/>
</dbReference>
<evidence type="ECO:0000313" key="5">
    <source>
        <dbReference type="EMBL" id="SKC40803.1"/>
    </source>
</evidence>
<reference evidence="5 6" key="1">
    <citation type="submission" date="2017-02" db="EMBL/GenBank/DDBJ databases">
        <authorList>
            <person name="Peterson S.W."/>
        </authorList>
    </citation>
    <scope>NUCLEOTIDE SEQUENCE [LARGE SCALE GENOMIC DNA]</scope>
    <source>
        <strain evidence="5 6">M1</strain>
    </source>
</reference>
<evidence type="ECO:0000256" key="3">
    <source>
        <dbReference type="ARBA" id="ARBA00022840"/>
    </source>
</evidence>
<dbReference type="PANTHER" id="PTHR43309:SF5">
    <property type="entry name" value="5-OXOPROLINASE SUBUNIT C"/>
    <property type="match status" value="1"/>
</dbReference>
<feature type="domain" description="Carboxyltransferase" evidence="4">
    <location>
        <begin position="25"/>
        <end position="306"/>
    </location>
</feature>
<dbReference type="AlphaFoldDB" id="A0A1T5IPB0"/>
<evidence type="ECO:0000259" key="4">
    <source>
        <dbReference type="SMART" id="SM00797"/>
    </source>
</evidence>
<dbReference type="OrthoDB" id="9782422at2"/>
<organism evidence="5 6">
    <name type="scientific">Maledivibacter halophilus</name>
    <dbReference type="NCBI Taxonomy" id="36842"/>
    <lineage>
        <taxon>Bacteria</taxon>
        <taxon>Bacillati</taxon>
        <taxon>Bacillota</taxon>
        <taxon>Clostridia</taxon>
        <taxon>Peptostreptococcales</taxon>
        <taxon>Caminicellaceae</taxon>
        <taxon>Maledivibacter</taxon>
    </lineage>
</organism>
<dbReference type="STRING" id="36842.SAMN02194393_00583"/>
<proteinExistence type="predicted"/>
<dbReference type="SUPFAM" id="SSF50891">
    <property type="entry name" value="Cyclophilin-like"/>
    <property type="match status" value="1"/>
</dbReference>
<accession>A0A1T5IPB0</accession>
<protein>
    <submittedName>
        <fullName evidence="5">Biotin-dependent carboxylase uncharacterized domain-containing protein</fullName>
    </submittedName>
</protein>
<gene>
    <name evidence="5" type="ORF">SAMN02194393_00583</name>
</gene>
<dbReference type="Gene3D" id="2.40.100.10">
    <property type="entry name" value="Cyclophilin-like"/>
    <property type="match status" value="1"/>
</dbReference>
<evidence type="ECO:0000256" key="2">
    <source>
        <dbReference type="ARBA" id="ARBA00022801"/>
    </source>
</evidence>
<dbReference type="SMART" id="SM00797">
    <property type="entry name" value="AHS2"/>
    <property type="match status" value="1"/>
</dbReference>
<dbReference type="PANTHER" id="PTHR43309">
    <property type="entry name" value="5-OXOPROLINASE SUBUNIT C"/>
    <property type="match status" value="1"/>
</dbReference>
<dbReference type="RefSeq" id="WP_079489201.1">
    <property type="nucleotide sequence ID" value="NZ_FUZT01000001.1"/>
</dbReference>
<sequence>MGSLRVNNPGLLTTIQDAGRIGYGQYGIPSAGAMDSLSLQLANILVGNNRYEAAIEITFMGPEIEFYENLIIAITGANISPRINGREIEMYSTIYVNKGDVLSFTSLKKGCRAYLAVSGGFKLSSIMNSKSTYLRGKFGGLEGRKLKKGDILLVNIEKGYKYLGVRRIPRDFIPDFRNQYTARVIMGPEDHRFTEEGINTFLASEYTLSNQCDRMGYRLNGAKIEHKEGADIISGGITLGAIQVPGHGEPIIMMADRQTTGGYTKIANVISVDIPYLAQLKAGDKISFEKISIKEAQELVRKREEKIIKIIDRFEEIKLDEPINSSRNFNIRLNGKEFNIGVQELI</sequence>
<dbReference type="InterPro" id="IPR029000">
    <property type="entry name" value="Cyclophilin-like_dom_sf"/>
</dbReference>
<keyword evidence="6" id="KW-1185">Reference proteome</keyword>
<keyword evidence="1" id="KW-0547">Nucleotide-binding</keyword>
<name>A0A1T5IPB0_9FIRM</name>
<dbReference type="GO" id="GO:0016787">
    <property type="term" value="F:hydrolase activity"/>
    <property type="evidence" value="ECO:0007669"/>
    <property type="project" value="UniProtKB-KW"/>
</dbReference>
<evidence type="ECO:0000256" key="1">
    <source>
        <dbReference type="ARBA" id="ARBA00022741"/>
    </source>
</evidence>
<dbReference type="NCBIfam" id="TIGR00724">
    <property type="entry name" value="urea_amlyse_rel"/>
    <property type="match status" value="1"/>
</dbReference>
<dbReference type="Proteomes" id="UP000190285">
    <property type="component" value="Unassembled WGS sequence"/>
</dbReference>
<evidence type="ECO:0000313" key="6">
    <source>
        <dbReference type="Proteomes" id="UP000190285"/>
    </source>
</evidence>
<dbReference type="InterPro" id="IPR052708">
    <property type="entry name" value="PxpC"/>
</dbReference>
<dbReference type="Pfam" id="PF02626">
    <property type="entry name" value="CT_A_B"/>
    <property type="match status" value="1"/>
</dbReference>
<dbReference type="InterPro" id="IPR003778">
    <property type="entry name" value="CT_A_B"/>
</dbReference>
<keyword evidence="3" id="KW-0067">ATP-binding</keyword>